<dbReference type="InterPro" id="IPR042099">
    <property type="entry name" value="ANL_N_sf"/>
</dbReference>
<dbReference type="RefSeq" id="WP_104378641.1">
    <property type="nucleotide sequence ID" value="NZ_PSZC01000018.1"/>
</dbReference>
<dbReference type="Gene3D" id="3.40.50.12780">
    <property type="entry name" value="N-terminal domain of ligase-like"/>
    <property type="match status" value="1"/>
</dbReference>
<proteinExistence type="predicted"/>
<dbReference type="SUPFAM" id="SSF56801">
    <property type="entry name" value="Acetyl-CoA synthetase-like"/>
    <property type="match status" value="1"/>
</dbReference>
<reference evidence="2 3" key="1">
    <citation type="submission" date="2018-02" db="EMBL/GenBank/DDBJ databases">
        <title>8 Nocardia nova and 1 Nocardia cyriacigeorgica strain used for evolution to TMP-SMX.</title>
        <authorList>
            <person name="Mehta H."/>
            <person name="Weng J."/>
            <person name="Shamoo Y."/>
        </authorList>
    </citation>
    <scope>NUCLEOTIDE SEQUENCE [LARGE SCALE GENOMIC DNA]</scope>
    <source>
        <strain evidence="2 3">MDA3139</strain>
    </source>
</reference>
<dbReference type="Pfam" id="PF00501">
    <property type="entry name" value="AMP-binding"/>
    <property type="match status" value="1"/>
</dbReference>
<dbReference type="EMBL" id="PSZC01000018">
    <property type="protein sequence ID" value="PPJ35760.1"/>
    <property type="molecule type" value="Genomic_DNA"/>
</dbReference>
<accession>A0A2S6AKK7</accession>
<dbReference type="OrthoDB" id="4495652at2"/>
<name>A0A2S6AKK7_9NOCA</name>
<protein>
    <recommendedName>
        <fullName evidence="1">AMP-dependent synthetase/ligase domain-containing protein</fullName>
    </recommendedName>
</protein>
<feature type="domain" description="AMP-dependent synthetase/ligase" evidence="1">
    <location>
        <begin position="33"/>
        <end position="139"/>
    </location>
</feature>
<dbReference type="InterPro" id="IPR000873">
    <property type="entry name" value="AMP-dep_synth/lig_dom"/>
</dbReference>
<dbReference type="Proteomes" id="UP000239874">
    <property type="component" value="Unassembled WGS sequence"/>
</dbReference>
<gene>
    <name evidence="2" type="ORF">C5E45_23275</name>
</gene>
<organism evidence="2 3">
    <name type="scientific">Nocardia nova</name>
    <dbReference type="NCBI Taxonomy" id="37330"/>
    <lineage>
        <taxon>Bacteria</taxon>
        <taxon>Bacillati</taxon>
        <taxon>Actinomycetota</taxon>
        <taxon>Actinomycetes</taxon>
        <taxon>Mycobacteriales</taxon>
        <taxon>Nocardiaceae</taxon>
        <taxon>Nocardia</taxon>
    </lineage>
</organism>
<evidence type="ECO:0000259" key="1">
    <source>
        <dbReference type="Pfam" id="PF00501"/>
    </source>
</evidence>
<evidence type="ECO:0000313" key="3">
    <source>
        <dbReference type="Proteomes" id="UP000239874"/>
    </source>
</evidence>
<dbReference type="AlphaFoldDB" id="A0A2S6AKK7"/>
<evidence type="ECO:0000313" key="2">
    <source>
        <dbReference type="EMBL" id="PPJ35760.1"/>
    </source>
</evidence>
<comment type="caution">
    <text evidence="2">The sequence shown here is derived from an EMBL/GenBank/DDBJ whole genome shotgun (WGS) entry which is preliminary data.</text>
</comment>
<sequence length="226" mass="23937">MTNRAAESLVPGSFATTPESYPDHAISDIVRIWAQRIAHQAAFVTTGGSTSWSEYDRSADAICAALRATPGGPRSRVALLLPDTAAVHAALCGCYRAGRVAAAVGVRSGVREIAHVMRRTAASTLVTAPEIRGRTWQALVRELDAEGVVCSVVPAPYGFGLWSAHFLPALLGLDAPGLSSRLASRGVTKEYTPEYVVAVDRLRLGPGGKTDRGVARDTAMRMLGLR</sequence>